<protein>
    <submittedName>
        <fullName evidence="2">Uncharacterized protein</fullName>
    </submittedName>
</protein>
<feature type="compositionally biased region" description="Pro residues" evidence="1">
    <location>
        <begin position="60"/>
        <end position="72"/>
    </location>
</feature>
<dbReference type="AlphaFoldDB" id="A0A9X4NUL9"/>
<feature type="region of interest" description="Disordered" evidence="1">
    <location>
        <begin position="1"/>
        <end position="96"/>
    </location>
</feature>
<evidence type="ECO:0000256" key="1">
    <source>
        <dbReference type="SAM" id="MobiDB-lite"/>
    </source>
</evidence>
<keyword evidence="3" id="KW-1185">Reference proteome</keyword>
<dbReference type="OrthoDB" id="9895481at2"/>
<organism evidence="2 3">
    <name type="scientific">Hydrogenophaga taeniospiralis CCUG 15921</name>
    <dbReference type="NCBI Taxonomy" id="1281780"/>
    <lineage>
        <taxon>Bacteria</taxon>
        <taxon>Pseudomonadati</taxon>
        <taxon>Pseudomonadota</taxon>
        <taxon>Betaproteobacteria</taxon>
        <taxon>Burkholderiales</taxon>
        <taxon>Comamonadaceae</taxon>
        <taxon>Hydrogenophaga</taxon>
    </lineage>
</organism>
<comment type="caution">
    <text evidence="2">The sequence shown here is derived from an EMBL/GenBank/DDBJ whole genome shotgun (WGS) entry which is preliminary data.</text>
</comment>
<evidence type="ECO:0000313" key="3">
    <source>
        <dbReference type="Proteomes" id="UP001152876"/>
    </source>
</evidence>
<gene>
    <name evidence="2" type="ORF">H010_20806</name>
</gene>
<dbReference type="Proteomes" id="UP001152876">
    <property type="component" value="Unassembled WGS sequence"/>
</dbReference>
<accession>A0A9X4NUL9</accession>
<dbReference type="EMBL" id="AOGK01000024">
    <property type="protein sequence ID" value="MDG5977707.1"/>
    <property type="molecule type" value="Genomic_DNA"/>
</dbReference>
<reference evidence="2" key="1">
    <citation type="submission" date="2013-01" db="EMBL/GenBank/DDBJ databases">
        <title>Genome draft of Hydrogenophaga taeniospiralis 2K1.</title>
        <authorList>
            <person name="Gomila M."/>
            <person name="Lalucat J."/>
        </authorList>
    </citation>
    <scope>NUCLEOTIDE SEQUENCE</scope>
    <source>
        <strain evidence="2">CCUG 15921</strain>
    </source>
</reference>
<name>A0A9X4NUL9_9BURK</name>
<evidence type="ECO:0000313" key="2">
    <source>
        <dbReference type="EMBL" id="MDG5977707.1"/>
    </source>
</evidence>
<sequence length="145" mass="14934">MNMKVNIPAAPALVKPSDLMPPLAKPSDFMPTAAPAAPQGVPTRASASADMAPRQSLLPQPAPQGPGGPGRPGPDLSAVNQQGGNDAVGKAKTDADQSMKTMAEMNAINMRFQTEMAVMQMQKGMNEAIAKTVKDIGTKVAQLAG</sequence>
<proteinExistence type="predicted"/>
<dbReference type="RefSeq" id="WP_068175100.1">
    <property type="nucleotide sequence ID" value="NZ_AOGK01000024.1"/>
</dbReference>